<dbReference type="Pfam" id="PF00264">
    <property type="entry name" value="Tyrosinase"/>
    <property type="match status" value="1"/>
</dbReference>
<evidence type="ECO:0000256" key="1">
    <source>
        <dbReference type="ARBA" id="ARBA00001973"/>
    </source>
</evidence>
<keyword evidence="7" id="KW-0503">Monooxygenase</keyword>
<dbReference type="AlphaFoldDB" id="A0A1V8SKS2"/>
<protein>
    <recommendedName>
        <fullName evidence="3">tyrosinase</fullName>
        <ecNumber evidence="3">1.14.18.1</ecNumber>
    </recommendedName>
</protein>
<dbReference type="Gene3D" id="1.10.1280.10">
    <property type="entry name" value="Di-copper center containing domain from catechol oxidase"/>
    <property type="match status" value="1"/>
</dbReference>
<dbReference type="GO" id="GO:0042438">
    <property type="term" value="P:melanin biosynthetic process"/>
    <property type="evidence" value="ECO:0007669"/>
    <property type="project" value="UniProtKB-KW"/>
</dbReference>
<proteinExistence type="inferred from homology"/>
<dbReference type="PANTHER" id="PTHR11474">
    <property type="entry name" value="TYROSINASE FAMILY MEMBER"/>
    <property type="match status" value="1"/>
</dbReference>
<dbReference type="PROSITE" id="PS00498">
    <property type="entry name" value="TYROSINASE_2"/>
    <property type="match status" value="1"/>
</dbReference>
<keyword evidence="11" id="KW-0732">Signal</keyword>
<evidence type="ECO:0000256" key="8">
    <source>
        <dbReference type="ARBA" id="ARBA00023101"/>
    </source>
</evidence>
<keyword evidence="14" id="KW-1185">Reference proteome</keyword>
<keyword evidence="8" id="KW-0470">Melanin biosynthesis</keyword>
<dbReference type="EMBL" id="NAJO01000038">
    <property type="protein sequence ID" value="OQN99765.1"/>
    <property type="molecule type" value="Genomic_DNA"/>
</dbReference>
<keyword evidence="4" id="KW-0479">Metal-binding</keyword>
<comment type="cofactor">
    <cofactor evidence="1">
        <name>Cu(2+)</name>
        <dbReference type="ChEBI" id="CHEBI:29036"/>
    </cofactor>
</comment>
<reference evidence="14" key="1">
    <citation type="submission" date="2017-03" db="EMBL/GenBank/DDBJ databases">
        <title>Genomes of endolithic fungi from Antarctica.</title>
        <authorList>
            <person name="Coleine C."/>
            <person name="Masonjones S."/>
            <person name="Stajich J.E."/>
        </authorList>
    </citation>
    <scope>NUCLEOTIDE SEQUENCE [LARGE SCALE GENOMIC DNA]</scope>
    <source>
        <strain evidence="14">CCFEE 5527</strain>
    </source>
</reference>
<dbReference type="Gene3D" id="2.60.310.20">
    <property type="match status" value="1"/>
</dbReference>
<evidence type="ECO:0000256" key="11">
    <source>
        <dbReference type="SAM" id="SignalP"/>
    </source>
</evidence>
<name>A0A1V8SKS2_9PEZI</name>
<evidence type="ECO:0000256" key="10">
    <source>
        <dbReference type="ARBA" id="ARBA00048881"/>
    </source>
</evidence>
<evidence type="ECO:0000256" key="2">
    <source>
        <dbReference type="ARBA" id="ARBA00009928"/>
    </source>
</evidence>
<evidence type="ECO:0000259" key="12">
    <source>
        <dbReference type="PROSITE" id="PS00498"/>
    </source>
</evidence>
<sequence length="643" mass="71342">MLNLRLSLLALLLSSLYHIASAAVARPLLNHQVEDFPGLVDHDFLLDRRQSDGVSGFTVVTGIQGTSPQPRLEIRQLEKNVDQWNLFMLGLTRFMATNQSEKLSYYQIAGIHGRPYVPWDGVGSGDGISSPGYCIHLSQLLLPWHRPYLALYEQTLYSHIIAAVNSFPAGATRTKYAIAALSWRHPYWDWAADPPAGQSVYPSSISNPTVTVTMPNGTNTIPNPLYSYRFHSVSRDDFYYDPWSEWSSTLRDPLGGQVESATSQDNLVGPILDYARVSSRDRLYSLFTFYSNFSEFGTESYTFGADVKNADSLESIHDVIHGITGSGGHMTYLDYSAFDPIFWLHHTMIDRSFALWQALYPDSYVQPTQMFQKSFTIQQGQTIDASTPLDPFHSDQTGTRWTSQTARSIRTFGYTYPELANNANVSSIKAAINRLYGSDSSPSNSATAAIQPSKRFFDETSGEPSLFPRDPAAAARPKQLRREYIANIVSEKFALNGSYAIYVFLRDFDSEDPSCWPTNPNLVGTHAIFAALPGDSEGNGMRMSSGVKVTGTVPLTSALLDKAKSGDLRGLRKGDVEGYLRENLGWSVRMFNGTAVPNDQVPGLNLKVVSADVQPATTGDQFPKWGNFAEVKQNVRRDTCPVK</sequence>
<dbReference type="InterPro" id="IPR041640">
    <property type="entry name" value="Tyrosinase_C"/>
</dbReference>
<evidence type="ECO:0000256" key="4">
    <source>
        <dbReference type="ARBA" id="ARBA00022723"/>
    </source>
</evidence>
<dbReference type="InterPro" id="IPR008922">
    <property type="entry name" value="Di-copper_centre_dom_sf"/>
</dbReference>
<dbReference type="OrthoDB" id="6132182at2759"/>
<dbReference type="InterPro" id="IPR050316">
    <property type="entry name" value="Tyrosinase/Hemocyanin"/>
</dbReference>
<feature type="signal peptide" evidence="11">
    <location>
        <begin position="1"/>
        <end position="22"/>
    </location>
</feature>
<feature type="domain" description="Tyrosinase copper-binding" evidence="12">
    <location>
        <begin position="339"/>
        <end position="350"/>
    </location>
</feature>
<dbReference type="InterPro" id="IPR002227">
    <property type="entry name" value="Tyrosinase_Cu-bd"/>
</dbReference>
<comment type="similarity">
    <text evidence="2">Belongs to the tyrosinase family.</text>
</comment>
<dbReference type="GO" id="GO:0046872">
    <property type="term" value="F:metal ion binding"/>
    <property type="evidence" value="ECO:0007669"/>
    <property type="project" value="UniProtKB-KW"/>
</dbReference>
<dbReference type="PRINTS" id="PR00092">
    <property type="entry name" value="TYROSINASE"/>
</dbReference>
<comment type="catalytic activity">
    <reaction evidence="9">
        <text>2 L-dopa + O2 = 2 L-dopaquinone + 2 H2O</text>
        <dbReference type="Rhea" id="RHEA:34287"/>
        <dbReference type="ChEBI" id="CHEBI:15377"/>
        <dbReference type="ChEBI" id="CHEBI:15379"/>
        <dbReference type="ChEBI" id="CHEBI:57504"/>
        <dbReference type="ChEBI" id="CHEBI:57924"/>
        <dbReference type="EC" id="1.14.18.1"/>
    </reaction>
</comment>
<evidence type="ECO:0000313" key="14">
    <source>
        <dbReference type="Proteomes" id="UP000192596"/>
    </source>
</evidence>
<evidence type="ECO:0000256" key="6">
    <source>
        <dbReference type="ARBA" id="ARBA00023008"/>
    </source>
</evidence>
<dbReference type="STRING" id="1507870.A0A1V8SKS2"/>
<gene>
    <name evidence="13" type="ORF">B0A48_14535</name>
</gene>
<feature type="chain" id="PRO_5012235388" description="tyrosinase" evidence="11">
    <location>
        <begin position="23"/>
        <end position="643"/>
    </location>
</feature>
<comment type="catalytic activity">
    <reaction evidence="10">
        <text>L-tyrosine + O2 = L-dopaquinone + H2O</text>
        <dbReference type="Rhea" id="RHEA:18117"/>
        <dbReference type="ChEBI" id="CHEBI:15377"/>
        <dbReference type="ChEBI" id="CHEBI:15379"/>
        <dbReference type="ChEBI" id="CHEBI:57924"/>
        <dbReference type="ChEBI" id="CHEBI:58315"/>
        <dbReference type="EC" id="1.14.18.1"/>
    </reaction>
</comment>
<dbReference type="Proteomes" id="UP000192596">
    <property type="component" value="Unassembled WGS sequence"/>
</dbReference>
<evidence type="ECO:0000256" key="7">
    <source>
        <dbReference type="ARBA" id="ARBA00023033"/>
    </source>
</evidence>
<dbReference type="GO" id="GO:0004503">
    <property type="term" value="F:tyrosinase activity"/>
    <property type="evidence" value="ECO:0007669"/>
    <property type="project" value="UniProtKB-EC"/>
</dbReference>
<evidence type="ECO:0000256" key="3">
    <source>
        <dbReference type="ARBA" id="ARBA00011906"/>
    </source>
</evidence>
<dbReference type="PANTHER" id="PTHR11474:SF76">
    <property type="entry name" value="SHKT DOMAIN-CONTAINING PROTEIN"/>
    <property type="match status" value="1"/>
</dbReference>
<dbReference type="Pfam" id="PF18132">
    <property type="entry name" value="Tyrosinase_C"/>
    <property type="match status" value="1"/>
</dbReference>
<accession>A0A1V8SKS2</accession>
<keyword evidence="6" id="KW-0186">Copper</keyword>
<dbReference type="InParanoid" id="A0A1V8SKS2"/>
<evidence type="ECO:0000313" key="13">
    <source>
        <dbReference type="EMBL" id="OQN99765.1"/>
    </source>
</evidence>
<comment type="caution">
    <text evidence="13">The sequence shown here is derived from an EMBL/GenBank/DDBJ whole genome shotgun (WGS) entry which is preliminary data.</text>
</comment>
<evidence type="ECO:0000256" key="5">
    <source>
        <dbReference type="ARBA" id="ARBA00023002"/>
    </source>
</evidence>
<keyword evidence="5" id="KW-0560">Oxidoreductase</keyword>
<dbReference type="SUPFAM" id="SSF48056">
    <property type="entry name" value="Di-copper centre-containing domain"/>
    <property type="match status" value="1"/>
</dbReference>
<evidence type="ECO:0000256" key="9">
    <source>
        <dbReference type="ARBA" id="ARBA00048233"/>
    </source>
</evidence>
<dbReference type="EC" id="1.14.18.1" evidence="3"/>
<organism evidence="13 14">
    <name type="scientific">Cryoendolithus antarcticus</name>
    <dbReference type="NCBI Taxonomy" id="1507870"/>
    <lineage>
        <taxon>Eukaryota</taxon>
        <taxon>Fungi</taxon>
        <taxon>Dikarya</taxon>
        <taxon>Ascomycota</taxon>
        <taxon>Pezizomycotina</taxon>
        <taxon>Dothideomycetes</taxon>
        <taxon>Dothideomycetidae</taxon>
        <taxon>Cladosporiales</taxon>
        <taxon>Cladosporiaceae</taxon>
        <taxon>Cryoendolithus</taxon>
    </lineage>
</organism>